<proteinExistence type="predicted"/>
<dbReference type="Gene3D" id="1.25.10.10">
    <property type="entry name" value="Leucine-rich Repeat Variant"/>
    <property type="match status" value="2"/>
</dbReference>
<evidence type="ECO:0008006" key="3">
    <source>
        <dbReference type="Google" id="ProtNLM"/>
    </source>
</evidence>
<accession>A0ABV9W674</accession>
<dbReference type="EMBL" id="JBHSIU010000055">
    <property type="protein sequence ID" value="MFC5004167.1"/>
    <property type="molecule type" value="Genomic_DNA"/>
</dbReference>
<reference evidence="2" key="1">
    <citation type="journal article" date="2019" name="Int. J. Syst. Evol. Microbiol.">
        <title>The Global Catalogue of Microorganisms (GCM) 10K type strain sequencing project: providing services to taxonomists for standard genome sequencing and annotation.</title>
        <authorList>
            <consortium name="The Broad Institute Genomics Platform"/>
            <consortium name="The Broad Institute Genome Sequencing Center for Infectious Disease"/>
            <person name="Wu L."/>
            <person name="Ma J."/>
        </authorList>
    </citation>
    <scope>NUCLEOTIDE SEQUENCE [LARGE SCALE GENOMIC DNA]</scope>
    <source>
        <strain evidence="2">CGMCC 4.7152</strain>
    </source>
</reference>
<dbReference type="SUPFAM" id="SSF48371">
    <property type="entry name" value="ARM repeat"/>
    <property type="match status" value="1"/>
</dbReference>
<comment type="caution">
    <text evidence="1">The sequence shown here is derived from an EMBL/GenBank/DDBJ whole genome shotgun (WGS) entry which is preliminary data.</text>
</comment>
<dbReference type="RefSeq" id="WP_380123795.1">
    <property type="nucleotide sequence ID" value="NZ_JBHSIU010000055.1"/>
</dbReference>
<keyword evidence="2" id="KW-1185">Reference proteome</keyword>
<protein>
    <recommendedName>
        <fullName evidence="3">PBS lyase HEAT domain protein repeat-containing protein</fullName>
    </recommendedName>
</protein>
<dbReference type="Proteomes" id="UP001595912">
    <property type="component" value="Unassembled WGS sequence"/>
</dbReference>
<evidence type="ECO:0000313" key="2">
    <source>
        <dbReference type="Proteomes" id="UP001595912"/>
    </source>
</evidence>
<gene>
    <name evidence="1" type="ORF">ACFPIJ_40875</name>
</gene>
<name>A0ABV9W674_9ACTN</name>
<organism evidence="1 2">
    <name type="scientific">Dactylosporangium cerinum</name>
    <dbReference type="NCBI Taxonomy" id="1434730"/>
    <lineage>
        <taxon>Bacteria</taxon>
        <taxon>Bacillati</taxon>
        <taxon>Actinomycetota</taxon>
        <taxon>Actinomycetes</taxon>
        <taxon>Micromonosporales</taxon>
        <taxon>Micromonosporaceae</taxon>
        <taxon>Dactylosporangium</taxon>
    </lineage>
</organism>
<dbReference type="InterPro" id="IPR016024">
    <property type="entry name" value="ARM-type_fold"/>
</dbReference>
<dbReference type="InterPro" id="IPR011989">
    <property type="entry name" value="ARM-like"/>
</dbReference>
<sequence length="686" mass="70894">MINDFDDLAAVDWSALGHAWGAAGDVPDMLRRLVGPDPAERDDALRELHGVVHRDGEVFDSTVAAVPFLLAAAGDAHVPGRAGVLQLLAGIGGAFRLDDPAAEFHAARAAVAAAGPLFLRLLSDVDPDVRRAAPAVFLVGRGDAGLYLAALRDRLAVEPDPGVRGAIAAAIAGLGSHATAGLVSGIDPAEVGAWFSGWLSTPALNMSDVRCRITAVADVAHAAPDTLTGDLIPAVVDLVRADLPAVPPMTLPTLSASRPADLVHAMTELRSSEPRRAADSGDALVSELSQALNGRIEDRISLLTGLLSAGEPAARRAALRPAKALMGYWRGDYEALVVLVGAQLADARLAGRSALVLEHLDALAAPAVDALAAAVASAPLEDRYGDGPTPWIVSWPREGPTVGPTVWALAALHDARALPAVRAIVERDVLPRNAAPLAARYAVIAPDLLPAVRRRCAELTGSAAAGHHRVLAATVAALGPAAVEATPDLLALPLDLMTATALGRIGPGATAAVPPLRAALDCGHPVTEVAAALALWQITGDPKQTVQVLARHLSDPEYVTAAAADAAGQLGPAAADLDEPLRAVLDADADHALVAAARALWRVSGDADTSLPVLAQLWTDSPRHRADVAAYLSELGGVARPMRDLVEAELSYNFRHSAAVNGWSSNQVAMDLALLRDSRTILARTG</sequence>
<evidence type="ECO:0000313" key="1">
    <source>
        <dbReference type="EMBL" id="MFC5004167.1"/>
    </source>
</evidence>